<evidence type="ECO:0000259" key="5">
    <source>
        <dbReference type="Pfam" id="PF13007"/>
    </source>
</evidence>
<dbReference type="InterPro" id="IPR024474">
    <property type="entry name" value="Znf_dom_IS66"/>
</dbReference>
<dbReference type="InterPro" id="IPR004291">
    <property type="entry name" value="Transposase_IS66_central"/>
</dbReference>
<dbReference type="Pfam" id="PF13005">
    <property type="entry name" value="zf-IS66"/>
    <property type="match status" value="1"/>
</dbReference>
<evidence type="ECO:0000313" key="7">
    <source>
        <dbReference type="Proteomes" id="UP000199150"/>
    </source>
</evidence>
<evidence type="ECO:0000313" key="6">
    <source>
        <dbReference type="EMBL" id="SCW67382.1"/>
    </source>
</evidence>
<gene>
    <name evidence="6" type="ORF">SAMN02927928_2607</name>
</gene>
<protein>
    <submittedName>
        <fullName evidence="6">Transposase</fullName>
    </submittedName>
</protein>
<proteinExistence type="predicted"/>
<feature type="region of interest" description="Disordered" evidence="2">
    <location>
        <begin position="94"/>
        <end position="113"/>
    </location>
</feature>
<dbReference type="EMBL" id="FMTS01000004">
    <property type="protein sequence ID" value="SCW67382.1"/>
    <property type="molecule type" value="Genomic_DNA"/>
</dbReference>
<dbReference type="Pfam" id="PF13007">
    <property type="entry name" value="LZ_Tnp_IS66"/>
    <property type="match status" value="1"/>
</dbReference>
<sequence length="496" mass="55485">MDTQALADITDVEALRAIIAAQAQQLADAEAAIAREKAETNKRDSIIDMLRAQLTLLRHGKYGASSEKADQLELMLEDLEANRAEVTAVFPISNADTEAKDKPSRQPLPDHLPREERVYDAPCTCPDCGGASFLKAPDSVHEVLDYVPGSFKVLRHIEKRFICKGCDKTLSGEMPSLPIERGKPGAGLLAHVLVSKFDDHLPLYRQSEIYAREGVEISRSTLADWVGQASHLLTPLVDLIKAHVFAGSRVHGDDTPVPVLEPGKGRTRTGRLWVYVRDGRDYQDQAPPAVAYFFSPDRKGEHLKDHLTGFNGVLHADGYADYKKLYGNSITEAACWAHLRRKFHDVIKIKRSTLADEALRRIGELYEIEARVKGLPPCERRRQRQEHARPRVEALHRWMKDTLPKVPQKQTLAEAMRYGLARWDALQVYLDDGTVEIDNNAAERAIRPIAVGRNNWLFAGSDAGGERTANPDTHRDCQAQWVGTGAVLGRRAWPRR</sequence>
<accession>A0A1G4SDS7</accession>
<dbReference type="PANTHER" id="PTHR33678:SF1">
    <property type="entry name" value="BLL1576 PROTEIN"/>
    <property type="match status" value="1"/>
</dbReference>
<feature type="coiled-coil region" evidence="1">
    <location>
        <begin position="12"/>
        <end position="89"/>
    </location>
</feature>
<feature type="domain" description="Transposase TnpC homeodomain" evidence="5">
    <location>
        <begin position="50"/>
        <end position="116"/>
    </location>
</feature>
<keyword evidence="1" id="KW-0175">Coiled coil</keyword>
<organism evidence="6 7">
    <name type="scientific">Asticcacaulis taihuensis</name>
    <dbReference type="NCBI Taxonomy" id="260084"/>
    <lineage>
        <taxon>Bacteria</taxon>
        <taxon>Pseudomonadati</taxon>
        <taxon>Pseudomonadota</taxon>
        <taxon>Alphaproteobacteria</taxon>
        <taxon>Caulobacterales</taxon>
        <taxon>Caulobacteraceae</taxon>
        <taxon>Asticcacaulis</taxon>
    </lineage>
</organism>
<dbReference type="Pfam" id="PF03050">
    <property type="entry name" value="DDE_Tnp_IS66"/>
    <property type="match status" value="1"/>
</dbReference>
<dbReference type="InterPro" id="IPR052344">
    <property type="entry name" value="Transposase-related"/>
</dbReference>
<dbReference type="PANTHER" id="PTHR33678">
    <property type="entry name" value="BLL1576 PROTEIN"/>
    <property type="match status" value="1"/>
</dbReference>
<dbReference type="Proteomes" id="UP000199150">
    <property type="component" value="Unassembled WGS sequence"/>
</dbReference>
<evidence type="ECO:0000259" key="3">
    <source>
        <dbReference type="Pfam" id="PF03050"/>
    </source>
</evidence>
<reference evidence="7" key="1">
    <citation type="submission" date="2016-10" db="EMBL/GenBank/DDBJ databases">
        <authorList>
            <person name="Varghese N."/>
            <person name="Submissions S."/>
        </authorList>
    </citation>
    <scope>NUCLEOTIDE SEQUENCE [LARGE SCALE GENOMIC DNA]</scope>
    <source>
        <strain evidence="7">CGMCC 1.3431</strain>
    </source>
</reference>
<evidence type="ECO:0000256" key="1">
    <source>
        <dbReference type="SAM" id="Coils"/>
    </source>
</evidence>
<dbReference type="STRING" id="260084.SAMN02927928_2607"/>
<keyword evidence="7" id="KW-1185">Reference proteome</keyword>
<name>A0A1G4SDS7_9CAUL</name>
<evidence type="ECO:0000259" key="4">
    <source>
        <dbReference type="Pfam" id="PF13005"/>
    </source>
</evidence>
<dbReference type="InterPro" id="IPR024463">
    <property type="entry name" value="Transposase_TnpC_homeodom"/>
</dbReference>
<feature type="domain" description="Transposase IS66 central" evidence="3">
    <location>
        <begin position="182"/>
        <end position="466"/>
    </location>
</feature>
<feature type="domain" description="Transposase IS66 zinc-finger binding" evidence="4">
    <location>
        <begin position="122"/>
        <end position="167"/>
    </location>
</feature>
<dbReference type="AlphaFoldDB" id="A0A1G4SDS7"/>
<dbReference type="NCBIfam" id="NF033517">
    <property type="entry name" value="transpos_IS66"/>
    <property type="match status" value="1"/>
</dbReference>
<evidence type="ECO:0000256" key="2">
    <source>
        <dbReference type="SAM" id="MobiDB-lite"/>
    </source>
</evidence>